<evidence type="ECO:0000313" key="2">
    <source>
        <dbReference type="Proteomes" id="UP001428290"/>
    </source>
</evidence>
<sequence>MRLAPCTVKTLRRSYTTRSMWISVGETAQNRSCWPYLNGIGLSPIMPLEGGARGIAVVNLINHDNECRTPEF</sequence>
<proteinExistence type="predicted"/>
<reference evidence="1 2" key="1">
    <citation type="submission" date="2024-02" db="EMBL/GenBank/DDBJ databases">
        <title>Herpetosiphon gulosus NBRC 112829.</title>
        <authorList>
            <person name="Ichikawa N."/>
            <person name="Katano-Makiyama Y."/>
            <person name="Hidaka K."/>
        </authorList>
    </citation>
    <scope>NUCLEOTIDE SEQUENCE [LARGE SCALE GENOMIC DNA]</scope>
    <source>
        <strain evidence="1 2">NBRC 112829</strain>
    </source>
</reference>
<accession>A0ABP9X5M4</accession>
<dbReference type="Proteomes" id="UP001428290">
    <property type="component" value="Unassembled WGS sequence"/>
</dbReference>
<evidence type="ECO:0000313" key="1">
    <source>
        <dbReference type="EMBL" id="GAA5530701.1"/>
    </source>
</evidence>
<protein>
    <submittedName>
        <fullName evidence="1">Uncharacterized protein</fullName>
    </submittedName>
</protein>
<dbReference type="EMBL" id="BAABRU010000021">
    <property type="protein sequence ID" value="GAA5530701.1"/>
    <property type="molecule type" value="Genomic_DNA"/>
</dbReference>
<name>A0ABP9X5M4_9CHLR</name>
<gene>
    <name evidence="1" type="ORF">Hgul01_04524</name>
</gene>
<organism evidence="1 2">
    <name type="scientific">Herpetosiphon gulosus</name>
    <dbReference type="NCBI Taxonomy" id="1973496"/>
    <lineage>
        <taxon>Bacteria</taxon>
        <taxon>Bacillati</taxon>
        <taxon>Chloroflexota</taxon>
        <taxon>Chloroflexia</taxon>
        <taxon>Herpetosiphonales</taxon>
        <taxon>Herpetosiphonaceae</taxon>
        <taxon>Herpetosiphon</taxon>
    </lineage>
</organism>
<keyword evidence="2" id="KW-1185">Reference proteome</keyword>
<comment type="caution">
    <text evidence="1">The sequence shown here is derived from an EMBL/GenBank/DDBJ whole genome shotgun (WGS) entry which is preliminary data.</text>
</comment>